<dbReference type="EMBL" id="JAOXHL010000001">
    <property type="protein sequence ID" value="MCV3728183.1"/>
    <property type="molecule type" value="Genomic_DNA"/>
</dbReference>
<dbReference type="Proteomes" id="UP001208245">
    <property type="component" value="Unassembled WGS sequence"/>
</dbReference>
<organism evidence="1 2">
    <name type="scientific">Ureaplasma miroungigenitalium</name>
    <dbReference type="NCBI Taxonomy" id="1042321"/>
    <lineage>
        <taxon>Bacteria</taxon>
        <taxon>Bacillati</taxon>
        <taxon>Mycoplasmatota</taxon>
        <taxon>Mycoplasmoidales</taxon>
        <taxon>Mycoplasmoidaceae</taxon>
        <taxon>Ureaplasma</taxon>
    </lineage>
</organism>
<sequence>MNLKKKKEIVDNFIKLNDIVSLNRSLSLITIQQLMKKIKKQEKALIAHMSFLNQLSRKPKRIDNQPKTLYIYYAVNEKFTSGFYDNIEKYLQDHFSSQHDLLITIGEHAKHFSETVLSTNPDFHYLDVLDLNSIARELAWLSQRNLKAQRVNQIVFLIRSNKTPAINTVLYPLEDFNFQLSLDENKKSFFRTLNQQQFQFFESAKEFEDNALISFLTHALRTLLLESSFIVYKNKLIHENKILKDLEVRIKRAKMSLNRSMREQEIQELNLIHDHKKQGLKKYDKALPKNHH</sequence>
<dbReference type="NCBIfam" id="NF045933">
    <property type="entry name" value="MSC_0622_gamma"/>
    <property type="match status" value="1"/>
</dbReference>
<keyword evidence="2" id="KW-1185">Reference proteome</keyword>
<evidence type="ECO:0000313" key="1">
    <source>
        <dbReference type="EMBL" id="MCV3728183.1"/>
    </source>
</evidence>
<name>A0ABT3BLN4_9BACT</name>
<protein>
    <submittedName>
        <fullName evidence="1">Uncharacterized protein</fullName>
    </submittedName>
</protein>
<proteinExistence type="predicted"/>
<comment type="caution">
    <text evidence="1">The sequence shown here is derived from an EMBL/GenBank/DDBJ whole genome shotgun (WGS) entry which is preliminary data.</text>
</comment>
<accession>A0ABT3BLN4</accession>
<dbReference type="RefSeq" id="WP_263821514.1">
    <property type="nucleotide sequence ID" value="NZ_JAOXHL010000001.1"/>
</dbReference>
<reference evidence="1 2" key="1">
    <citation type="journal article" date="2020" name="Int. J. Syst. Evol. Microbiol.">
        <title>Ureaplasma miroungigenitalium sp. nov. isolated from northern elephant seals (Mirounga angustirostris) and Ureaplasma zalophigenitalium sp. nov. isolated from California sea lions (Zalophus californianus).</title>
        <authorList>
            <person name="Volokhov D.V."/>
            <person name="Gulland F.M."/>
            <person name="Gao Y."/>
            <person name="Chizhikov V.E."/>
        </authorList>
    </citation>
    <scope>NUCLEOTIDE SEQUENCE [LARGE SCALE GENOMIC DNA]</scope>
    <source>
        <strain evidence="1 2">ES3182-GEN</strain>
    </source>
</reference>
<gene>
    <name evidence="1" type="ORF">OF376_00060</name>
</gene>
<evidence type="ECO:0000313" key="2">
    <source>
        <dbReference type="Proteomes" id="UP001208245"/>
    </source>
</evidence>